<dbReference type="SUPFAM" id="SSF47413">
    <property type="entry name" value="lambda repressor-like DNA-binding domains"/>
    <property type="match status" value="1"/>
</dbReference>
<dbReference type="EMBL" id="LWMU01000058">
    <property type="protein sequence ID" value="KZX13103.1"/>
    <property type="molecule type" value="Genomic_DNA"/>
</dbReference>
<dbReference type="InterPro" id="IPR004451">
    <property type="entry name" value="MJ0586"/>
</dbReference>
<evidence type="ECO:0000256" key="1">
    <source>
        <dbReference type="ARBA" id="ARBA00023125"/>
    </source>
</evidence>
<evidence type="ECO:0000313" key="4">
    <source>
        <dbReference type="EMBL" id="KZX13103.1"/>
    </source>
</evidence>
<dbReference type="NCBIfam" id="TIGR00270">
    <property type="entry name" value="multiprotein bridging factor aMBF1"/>
    <property type="match status" value="1"/>
</dbReference>
<reference evidence="5" key="1">
    <citation type="journal article" date="2016" name="Genome Announc.">
        <title>Draft Genome Sequences of Methanobrevibacter curvatus DSM11111, Methanobrevibacter cuticularis DSM11139, Methanobrevibacter filiformis DSM11501, and Methanobrevibacter oralis DSM7256.</title>
        <authorList>
            <person name="Poehlein A."/>
            <person name="Seedorf H."/>
        </authorList>
    </citation>
    <scope>NUCLEOTIDE SEQUENCE [LARGE SCALE GENOMIC DNA]</scope>
    <source>
        <strain evidence="5">DSM 7256 / JCM 30027 / ZR</strain>
    </source>
</reference>
<organism evidence="4 5">
    <name type="scientific">Methanobrevibacter oralis</name>
    <dbReference type="NCBI Taxonomy" id="66851"/>
    <lineage>
        <taxon>Archaea</taxon>
        <taxon>Methanobacteriati</taxon>
        <taxon>Methanobacteriota</taxon>
        <taxon>Methanomada group</taxon>
        <taxon>Methanobacteria</taxon>
        <taxon>Methanobacteriales</taxon>
        <taxon>Methanobacteriaceae</taxon>
        <taxon>Methanobrevibacter</taxon>
    </lineage>
</organism>
<dbReference type="GO" id="GO:0003677">
    <property type="term" value="F:DNA binding"/>
    <property type="evidence" value="ECO:0007669"/>
    <property type="project" value="UniProtKB-KW"/>
</dbReference>
<dbReference type="STRING" id="66851.MBORA_08530"/>
<protein>
    <submittedName>
        <fullName evidence="4">Transcription factor</fullName>
    </submittedName>
</protein>
<dbReference type="PROSITE" id="PS50943">
    <property type="entry name" value="HTH_CROC1"/>
    <property type="match status" value="1"/>
</dbReference>
<dbReference type="PATRIC" id="fig|66851.6.peg.940"/>
<keyword evidence="1" id="KW-0238">DNA-binding</keyword>
<dbReference type="SMART" id="SM00530">
    <property type="entry name" value="HTH_XRE"/>
    <property type="match status" value="1"/>
</dbReference>
<accession>A0A166BB30</accession>
<feature type="domain" description="HTH cro/C1-type" evidence="3">
    <location>
        <begin position="87"/>
        <end position="141"/>
    </location>
</feature>
<dbReference type="PANTHER" id="PTHR10245:SF15">
    <property type="entry name" value="ENDOTHELIAL DIFFERENTIATION-RELATED FACTOR 1"/>
    <property type="match status" value="1"/>
</dbReference>
<gene>
    <name evidence="4" type="ORF">MBORA_08530</name>
</gene>
<evidence type="ECO:0000256" key="2">
    <source>
        <dbReference type="SAM" id="MobiDB-lite"/>
    </source>
</evidence>
<evidence type="ECO:0000259" key="3">
    <source>
        <dbReference type="PROSITE" id="PS50943"/>
    </source>
</evidence>
<dbReference type="Proteomes" id="UP000077428">
    <property type="component" value="Unassembled WGS sequence"/>
</dbReference>
<dbReference type="PANTHER" id="PTHR10245">
    <property type="entry name" value="ENDOTHELIAL DIFFERENTIATION-RELATED FACTOR 1 MULTIPROTEIN BRIDGING FACTOR 1"/>
    <property type="match status" value="1"/>
</dbReference>
<dbReference type="InterPro" id="IPR001387">
    <property type="entry name" value="Cro/C1-type_HTH"/>
</dbReference>
<dbReference type="CDD" id="cd00093">
    <property type="entry name" value="HTH_XRE"/>
    <property type="match status" value="1"/>
</dbReference>
<sequence>MEKSINMECEICGKPVNKHNPIRAKIEGSVMVVCSECAKLGKIQKAQSKPKFTQRKKNKPSTPSKTQKYSKKDEPTEELIEGFEDKIRNARETKNWSREDLGRKINEKVSVISKIEAGKMIPDNKVTQKLEKTLNIKLLEKVGNLDLEQYMSSSSDERTLGNIMKIKRK</sequence>
<feature type="region of interest" description="Disordered" evidence="2">
    <location>
        <begin position="44"/>
        <end position="85"/>
    </location>
</feature>
<dbReference type="InterPro" id="IPR010982">
    <property type="entry name" value="Lambda_DNA-bd_dom_sf"/>
</dbReference>
<name>A0A166BB30_METOA</name>
<dbReference type="Pfam" id="PF01381">
    <property type="entry name" value="HTH_3"/>
    <property type="match status" value="1"/>
</dbReference>
<dbReference type="AlphaFoldDB" id="A0A166BB30"/>
<comment type="caution">
    <text evidence="4">The sequence shown here is derived from an EMBL/GenBank/DDBJ whole genome shotgun (WGS) entry which is preliminary data.</text>
</comment>
<dbReference type="Gene3D" id="1.10.260.40">
    <property type="entry name" value="lambda repressor-like DNA-binding domains"/>
    <property type="match status" value="1"/>
</dbReference>
<keyword evidence="5" id="KW-1185">Reference proteome</keyword>
<proteinExistence type="predicted"/>
<evidence type="ECO:0000313" key="5">
    <source>
        <dbReference type="Proteomes" id="UP000077428"/>
    </source>
</evidence>